<proteinExistence type="predicted"/>
<evidence type="ECO:0000256" key="1">
    <source>
        <dbReference type="SAM" id="MobiDB-lite"/>
    </source>
</evidence>
<dbReference type="EMBL" id="BQKI01000025">
    <property type="protein sequence ID" value="GJN12792.1"/>
    <property type="molecule type" value="Genomic_DNA"/>
</dbReference>
<reference evidence="2" key="2">
    <citation type="submission" date="2021-12" db="EMBL/GenBank/DDBJ databases">
        <title>Resequencing data analysis of finger millet.</title>
        <authorList>
            <person name="Hatakeyama M."/>
            <person name="Aluri S."/>
            <person name="Balachadran M.T."/>
            <person name="Sivarajan S.R."/>
            <person name="Poveda L."/>
            <person name="Shimizu-Inatsugi R."/>
            <person name="Schlapbach R."/>
            <person name="Sreeman S.M."/>
            <person name="Shimizu K.K."/>
        </authorList>
    </citation>
    <scope>NUCLEOTIDE SEQUENCE</scope>
</reference>
<feature type="region of interest" description="Disordered" evidence="1">
    <location>
        <begin position="289"/>
        <end position="311"/>
    </location>
</feature>
<dbReference type="Proteomes" id="UP001054889">
    <property type="component" value="Unassembled WGS sequence"/>
</dbReference>
<feature type="compositionally biased region" description="Basic and acidic residues" evidence="1">
    <location>
        <begin position="301"/>
        <end position="311"/>
    </location>
</feature>
<accession>A0AAV5DRR0</accession>
<dbReference type="AlphaFoldDB" id="A0AAV5DRR0"/>
<evidence type="ECO:0000313" key="3">
    <source>
        <dbReference type="Proteomes" id="UP001054889"/>
    </source>
</evidence>
<gene>
    <name evidence="2" type="primary">ga31104</name>
    <name evidence="2" type="ORF">PR202_ga31104</name>
</gene>
<reference evidence="2" key="1">
    <citation type="journal article" date="2018" name="DNA Res.">
        <title>Multiple hybrid de novo genome assembly of finger millet, an orphan allotetraploid crop.</title>
        <authorList>
            <person name="Hatakeyama M."/>
            <person name="Aluri S."/>
            <person name="Balachadran M.T."/>
            <person name="Sivarajan S.R."/>
            <person name="Patrignani A."/>
            <person name="Gruter S."/>
            <person name="Poveda L."/>
            <person name="Shimizu-Inatsugi R."/>
            <person name="Baeten J."/>
            <person name="Francoijs K.J."/>
            <person name="Nataraja K.N."/>
            <person name="Reddy Y.A.N."/>
            <person name="Phadnis S."/>
            <person name="Ravikumar R.L."/>
            <person name="Schlapbach R."/>
            <person name="Sreeman S.M."/>
            <person name="Shimizu K.K."/>
        </authorList>
    </citation>
    <scope>NUCLEOTIDE SEQUENCE</scope>
</reference>
<evidence type="ECO:0008006" key="4">
    <source>
        <dbReference type="Google" id="ProtNLM"/>
    </source>
</evidence>
<organism evidence="2 3">
    <name type="scientific">Eleusine coracana subsp. coracana</name>
    <dbReference type="NCBI Taxonomy" id="191504"/>
    <lineage>
        <taxon>Eukaryota</taxon>
        <taxon>Viridiplantae</taxon>
        <taxon>Streptophyta</taxon>
        <taxon>Embryophyta</taxon>
        <taxon>Tracheophyta</taxon>
        <taxon>Spermatophyta</taxon>
        <taxon>Magnoliopsida</taxon>
        <taxon>Liliopsida</taxon>
        <taxon>Poales</taxon>
        <taxon>Poaceae</taxon>
        <taxon>PACMAD clade</taxon>
        <taxon>Chloridoideae</taxon>
        <taxon>Cynodonteae</taxon>
        <taxon>Eleusininae</taxon>
        <taxon>Eleusine</taxon>
    </lineage>
</organism>
<protein>
    <recommendedName>
        <fullName evidence="4">DUF4283 domain-containing protein</fullName>
    </recommendedName>
</protein>
<dbReference type="InterPro" id="IPR053253">
    <property type="entry name" value="Sex_diff_modulator"/>
</dbReference>
<keyword evidence="3" id="KW-1185">Reference proteome</keyword>
<name>A0AAV5DRR0_ELECO</name>
<dbReference type="PANTHER" id="PTHR33087">
    <property type="entry name" value="OS07G0539200 PROTEIN"/>
    <property type="match status" value="1"/>
</dbReference>
<dbReference type="PANTHER" id="PTHR33087:SF51">
    <property type="entry name" value="CCHC-TYPE DOMAIN-CONTAINING PROTEIN"/>
    <property type="match status" value="1"/>
</dbReference>
<comment type="caution">
    <text evidence="2">The sequence shown here is derived from an EMBL/GenBank/DDBJ whole genome shotgun (WGS) entry which is preliminary data.</text>
</comment>
<evidence type="ECO:0000313" key="2">
    <source>
        <dbReference type="EMBL" id="GJN12792.1"/>
    </source>
</evidence>
<sequence length="311" mass="34829">MTGGQRCRRRARRRRLLDRPEDEAAHQDNKDHVPDKFVEETELALEGNLVARPRRIIDRSFKIARAEEVLCNTLAVIIVGDVATVPVDLLVAEITRRFALLDNSLAFHRVSSNEGLLVLAQMNPCQVPPLSLHFKRWSRFMKATGVALLSLVEVELEGIPAHAWELETAEHLLDEWCWVRALHPSTVNCQDCSSFKLSAWCSAPEHILPEMNLAIVEPSAMCEEGERAKRALEYSIKIKVAVASGVAVGEESQPGAFAQKISKQLSTLVTTPMVQKRCKKTLPSDFKPRRSRRVAKLPPEATDHRTHAVVS</sequence>